<gene>
    <name evidence="1" type="ORF">ATC1_11129</name>
</gene>
<dbReference type="OrthoDB" id="162726at2"/>
<dbReference type="AlphaFoldDB" id="A0A0K8P985"/>
<dbReference type="EMBL" id="DF968179">
    <property type="protein sequence ID" value="GAP39208.1"/>
    <property type="molecule type" value="Genomic_DNA"/>
</dbReference>
<evidence type="ECO:0000313" key="1">
    <source>
        <dbReference type="EMBL" id="GAP39208.1"/>
    </source>
</evidence>
<protein>
    <submittedName>
        <fullName evidence="1">Uncharacterized protein</fullName>
    </submittedName>
</protein>
<evidence type="ECO:0000313" key="2">
    <source>
        <dbReference type="Proteomes" id="UP000053370"/>
    </source>
</evidence>
<dbReference type="Proteomes" id="UP000053370">
    <property type="component" value="Unassembled WGS sequence"/>
</dbReference>
<sequence>MMENNGLKTRLKTPIETMVIQIRKNHALEHASIHVLETKYQKKCLSGYSIYNGFFLMGNLTIQEAKDAADLALARLQHGEKQLAIHPGCGTNLAVTGFCTAVGAMITLSGANSRKERWNRFSTLVSMSSLMVMISKPLGINAQKYITTDAEVSGLRIMGISASELFGKPCFFVETSLTFQEFH</sequence>
<reference evidence="1" key="1">
    <citation type="journal article" date="2015" name="Genome Announc.">
        <title>Draft Genome Sequence of Anaerolineae Strain TC1, a Novel Isolate from a Methanogenic Wastewater Treatment System.</title>
        <authorList>
            <person name="Matsuura N."/>
            <person name="Tourlousse D.M."/>
            <person name="Sun L."/>
            <person name="Toyonaga M."/>
            <person name="Kuroda K."/>
            <person name="Ohashi A."/>
            <person name="Cruz R."/>
            <person name="Yamaguchi T."/>
            <person name="Sekiguchi Y."/>
        </authorList>
    </citation>
    <scope>NUCLEOTIDE SEQUENCE [LARGE SCALE GENOMIC DNA]</scope>
    <source>
        <strain evidence="1">TC1</strain>
    </source>
</reference>
<proteinExistence type="predicted"/>
<keyword evidence="2" id="KW-1185">Reference proteome</keyword>
<organism evidence="1">
    <name type="scientific">Flexilinea flocculi</name>
    <dbReference type="NCBI Taxonomy" id="1678840"/>
    <lineage>
        <taxon>Bacteria</taxon>
        <taxon>Bacillati</taxon>
        <taxon>Chloroflexota</taxon>
        <taxon>Anaerolineae</taxon>
        <taxon>Anaerolineales</taxon>
        <taxon>Anaerolineaceae</taxon>
        <taxon>Flexilinea</taxon>
    </lineage>
</organism>
<accession>A0A0K8P985</accession>
<dbReference type="Pfam" id="PF19928">
    <property type="entry name" value="DUF6391"/>
    <property type="match status" value="1"/>
</dbReference>
<dbReference type="RefSeq" id="WP_152024186.1">
    <property type="nucleotide sequence ID" value="NZ_DF968179.1"/>
</dbReference>
<name>A0A0K8P985_9CHLR</name>
<dbReference type="STRING" id="1678840.ATC1_11129"/>